<organism evidence="3 4">
    <name type="scientific">Steinernema carpocapsae</name>
    <name type="common">Entomopathogenic nematode</name>
    <dbReference type="NCBI Taxonomy" id="34508"/>
    <lineage>
        <taxon>Eukaryota</taxon>
        <taxon>Metazoa</taxon>
        <taxon>Ecdysozoa</taxon>
        <taxon>Nematoda</taxon>
        <taxon>Chromadorea</taxon>
        <taxon>Rhabditida</taxon>
        <taxon>Tylenchina</taxon>
        <taxon>Panagrolaimomorpha</taxon>
        <taxon>Strongyloidoidea</taxon>
        <taxon>Steinernematidae</taxon>
        <taxon>Steinernema</taxon>
    </lineage>
</organism>
<keyword evidence="4" id="KW-1185">Reference proteome</keyword>
<name>A0A4U8UTJ4_STECR</name>
<dbReference type="Pfam" id="PF14949">
    <property type="entry name" value="ARF7EP_C"/>
    <property type="match status" value="1"/>
</dbReference>
<dbReference type="Proteomes" id="UP000298663">
    <property type="component" value="Chromosome X"/>
</dbReference>
<proteinExistence type="predicted"/>
<dbReference type="InterPro" id="IPR029264">
    <property type="entry name" value="ARF7EP_C"/>
</dbReference>
<protein>
    <recommendedName>
        <fullName evidence="2">ARF7 effector protein C-terminal domain-containing protein</fullName>
    </recommendedName>
</protein>
<dbReference type="OrthoDB" id="5782578at2759"/>
<reference evidence="3 4" key="2">
    <citation type="journal article" date="2019" name="G3 (Bethesda)">
        <title>Hybrid Assembly of the Genome of the Entomopathogenic Nematode Steinernema carpocapsae Identifies the X-Chromosome.</title>
        <authorList>
            <person name="Serra L."/>
            <person name="Macchietto M."/>
            <person name="Macias-Munoz A."/>
            <person name="McGill C.J."/>
            <person name="Rodriguez I.M."/>
            <person name="Rodriguez B."/>
            <person name="Murad R."/>
            <person name="Mortazavi A."/>
        </authorList>
    </citation>
    <scope>NUCLEOTIDE SEQUENCE [LARGE SCALE GENOMIC DNA]</scope>
    <source>
        <strain evidence="3 4">ALL</strain>
    </source>
</reference>
<feature type="compositionally biased region" description="Basic and acidic residues" evidence="1">
    <location>
        <begin position="10"/>
        <end position="19"/>
    </location>
</feature>
<dbReference type="EMBL" id="AZBU02000001">
    <property type="protein sequence ID" value="TMS35965.1"/>
    <property type="molecule type" value="Genomic_DNA"/>
</dbReference>
<feature type="domain" description="ARF7 effector protein C-terminal" evidence="2">
    <location>
        <begin position="110"/>
        <end position="172"/>
    </location>
</feature>
<evidence type="ECO:0000313" key="4">
    <source>
        <dbReference type="Proteomes" id="UP000298663"/>
    </source>
</evidence>
<reference evidence="3 4" key="1">
    <citation type="journal article" date="2015" name="Genome Biol.">
        <title>Comparative genomics of Steinernema reveals deeply conserved gene regulatory networks.</title>
        <authorList>
            <person name="Dillman A.R."/>
            <person name="Macchietto M."/>
            <person name="Porter C.F."/>
            <person name="Rogers A."/>
            <person name="Williams B."/>
            <person name="Antoshechkin I."/>
            <person name="Lee M.M."/>
            <person name="Goodwin Z."/>
            <person name="Lu X."/>
            <person name="Lewis E.E."/>
            <person name="Goodrich-Blair H."/>
            <person name="Stock S.P."/>
            <person name="Adams B.J."/>
            <person name="Sternberg P.W."/>
            <person name="Mortazavi A."/>
        </authorList>
    </citation>
    <scope>NUCLEOTIDE SEQUENCE [LARGE SCALE GENOMIC DNA]</scope>
    <source>
        <strain evidence="3 4">ALL</strain>
    </source>
</reference>
<feature type="compositionally biased region" description="Basic and acidic residues" evidence="1">
    <location>
        <begin position="36"/>
        <end position="45"/>
    </location>
</feature>
<evidence type="ECO:0000259" key="2">
    <source>
        <dbReference type="Pfam" id="PF14949"/>
    </source>
</evidence>
<evidence type="ECO:0000313" key="3">
    <source>
        <dbReference type="EMBL" id="TMS35965.1"/>
    </source>
</evidence>
<sequence length="206" mass="23141">MMHANPSPNKTEKRAHAEMEAAGVSRQHSLSAALAHEAEVQRKATDACLMDNGSDMENSGNEADVSGEVSADSAWEGFNLNKSRKQKKGQKKLEDIAEASHEVRLLPSAHAVWENVEDMIHDAEGRILDPRTGERIFLCDCFRFECPGCLRKCRGCGGSRCLDTCQRGRTALVWVEFANGRKARHPFYKQYESEEDEFEQEDDLTH</sequence>
<evidence type="ECO:0000256" key="1">
    <source>
        <dbReference type="SAM" id="MobiDB-lite"/>
    </source>
</evidence>
<accession>A0A4U8UTJ4</accession>
<comment type="caution">
    <text evidence="3">The sequence shown here is derived from an EMBL/GenBank/DDBJ whole genome shotgun (WGS) entry which is preliminary data.</text>
</comment>
<feature type="region of interest" description="Disordered" evidence="1">
    <location>
        <begin position="1"/>
        <end position="68"/>
    </location>
</feature>
<dbReference type="EMBL" id="CM016762">
    <property type="protein sequence ID" value="TMS35965.1"/>
    <property type="molecule type" value="Genomic_DNA"/>
</dbReference>
<dbReference type="AlphaFoldDB" id="A0A4U8UTJ4"/>
<gene>
    <name evidence="3" type="ORF">L596_003245</name>
</gene>